<comment type="caution">
    <text evidence="2">The sequence shown here is derived from an EMBL/GenBank/DDBJ whole genome shotgun (WGS) entry which is preliminary data.</text>
</comment>
<dbReference type="GeneID" id="301196151"/>
<feature type="transmembrane region" description="Helical" evidence="1">
    <location>
        <begin position="104"/>
        <end position="126"/>
    </location>
</feature>
<accession>A0ABW8FWP7</accession>
<keyword evidence="1" id="KW-0812">Transmembrane</keyword>
<keyword evidence="1" id="KW-1133">Transmembrane helix</keyword>
<keyword evidence="1" id="KW-0472">Membrane</keyword>
<keyword evidence="3" id="KW-1185">Reference proteome</keyword>
<dbReference type="Proteomes" id="UP001617714">
    <property type="component" value="Unassembled WGS sequence"/>
</dbReference>
<evidence type="ECO:0000256" key="1">
    <source>
        <dbReference type="SAM" id="Phobius"/>
    </source>
</evidence>
<feature type="transmembrane region" description="Helical" evidence="1">
    <location>
        <begin position="7"/>
        <end position="29"/>
    </location>
</feature>
<dbReference type="EMBL" id="JBIXKD010000006">
    <property type="protein sequence ID" value="MFJ5321201.1"/>
    <property type="molecule type" value="Genomic_DNA"/>
</dbReference>
<protein>
    <submittedName>
        <fullName evidence="2">DUF2975 domain-containing protein</fullName>
    </submittedName>
</protein>
<sequence>MSTKIINLMIFITYIIMATVLIMNIYTWFNDFSPSGLGLFLADRIRANPDLYSLGFQHSIIGAILSSIPIVFLIRILHSTNVLYRSVIEMKIFSASNVIRLKKLSILILYWSLSDIVVVPITSYILTYGNPPGDRLIMLSFSWGQFLGLYLSGFIYILSIIIKNGFNIKLDYDNII</sequence>
<evidence type="ECO:0000313" key="3">
    <source>
        <dbReference type="Proteomes" id="UP001617714"/>
    </source>
</evidence>
<feature type="transmembrane region" description="Helical" evidence="1">
    <location>
        <begin position="146"/>
        <end position="166"/>
    </location>
</feature>
<name>A0ABW8FWP7_9GAMM</name>
<dbReference type="Pfam" id="PF11188">
    <property type="entry name" value="DUF2975"/>
    <property type="match status" value="1"/>
</dbReference>
<gene>
    <name evidence="2" type="ORF">ACIPSN_07440</name>
</gene>
<evidence type="ECO:0000313" key="2">
    <source>
        <dbReference type="EMBL" id="MFJ5321201.1"/>
    </source>
</evidence>
<feature type="transmembrane region" description="Helical" evidence="1">
    <location>
        <begin position="60"/>
        <end position="84"/>
    </location>
</feature>
<dbReference type="InterPro" id="IPR021354">
    <property type="entry name" value="DUF2975"/>
</dbReference>
<proteinExistence type="predicted"/>
<reference evidence="2 3" key="1">
    <citation type="submission" date="2024-10" db="EMBL/GenBank/DDBJ databases">
        <authorList>
            <person name="Lu C.-H."/>
        </authorList>
    </citation>
    <scope>NUCLEOTIDE SEQUENCE [LARGE SCALE GENOMIC DNA]</scope>
    <source>
        <strain evidence="2 3">22QBSP01-2</strain>
    </source>
</reference>
<organism evidence="2 3">
    <name type="scientific">Pectobacterium parvum</name>
    <dbReference type="NCBI Taxonomy" id="2778550"/>
    <lineage>
        <taxon>Bacteria</taxon>
        <taxon>Pseudomonadati</taxon>
        <taxon>Pseudomonadota</taxon>
        <taxon>Gammaproteobacteria</taxon>
        <taxon>Enterobacterales</taxon>
        <taxon>Pectobacteriaceae</taxon>
        <taxon>Pectobacterium</taxon>
    </lineage>
</organism>
<dbReference type="RefSeq" id="WP_111778451.1">
    <property type="nucleotide sequence ID" value="NZ_CP087392.1"/>
</dbReference>